<evidence type="ECO:0000313" key="1">
    <source>
        <dbReference type="EMBL" id="GAA0162814.1"/>
    </source>
</evidence>
<evidence type="ECO:0000313" key="2">
    <source>
        <dbReference type="Proteomes" id="UP001454036"/>
    </source>
</evidence>
<dbReference type="Proteomes" id="UP001454036">
    <property type="component" value="Unassembled WGS sequence"/>
</dbReference>
<name>A0AAV3QFF4_LITER</name>
<proteinExistence type="predicted"/>
<keyword evidence="2" id="KW-1185">Reference proteome</keyword>
<reference evidence="1 2" key="1">
    <citation type="submission" date="2024-01" db="EMBL/GenBank/DDBJ databases">
        <title>The complete chloroplast genome sequence of Lithospermum erythrorhizon: insights into the phylogenetic relationship among Boraginaceae species and the maternal lineages of purple gromwells.</title>
        <authorList>
            <person name="Okada T."/>
            <person name="Watanabe K."/>
        </authorList>
    </citation>
    <scope>NUCLEOTIDE SEQUENCE [LARGE SCALE GENOMIC DNA]</scope>
</reference>
<dbReference type="EMBL" id="BAABME010004563">
    <property type="protein sequence ID" value="GAA0162814.1"/>
    <property type="molecule type" value="Genomic_DNA"/>
</dbReference>
<accession>A0AAV3QFF4</accession>
<sequence>MAETVAFTIFTFSSLPQRHHPPSLPGTNFQVLRVQLGGKEYRVINTKFEQDVILPELMLGFSEIVYDTEDKLRIAKHSSPVSEEFAHGYKSDEEWHGYINHNDRVQSSIAAIIEGSLLHFGLVSVRYAIIQMRTKKILGACLSVSKGHLGRH</sequence>
<organism evidence="1 2">
    <name type="scientific">Lithospermum erythrorhizon</name>
    <name type="common">Purple gromwell</name>
    <name type="synonym">Lithospermum officinale var. erythrorhizon</name>
    <dbReference type="NCBI Taxonomy" id="34254"/>
    <lineage>
        <taxon>Eukaryota</taxon>
        <taxon>Viridiplantae</taxon>
        <taxon>Streptophyta</taxon>
        <taxon>Embryophyta</taxon>
        <taxon>Tracheophyta</taxon>
        <taxon>Spermatophyta</taxon>
        <taxon>Magnoliopsida</taxon>
        <taxon>eudicotyledons</taxon>
        <taxon>Gunneridae</taxon>
        <taxon>Pentapetalae</taxon>
        <taxon>asterids</taxon>
        <taxon>lamiids</taxon>
        <taxon>Boraginales</taxon>
        <taxon>Boraginaceae</taxon>
        <taxon>Boraginoideae</taxon>
        <taxon>Lithospermeae</taxon>
        <taxon>Lithospermum</taxon>
    </lineage>
</organism>
<gene>
    <name evidence="1" type="ORF">LIER_18829</name>
</gene>
<protein>
    <submittedName>
        <fullName evidence="1">Uncharacterized protein</fullName>
    </submittedName>
</protein>
<dbReference type="AlphaFoldDB" id="A0AAV3QFF4"/>
<comment type="caution">
    <text evidence="1">The sequence shown here is derived from an EMBL/GenBank/DDBJ whole genome shotgun (WGS) entry which is preliminary data.</text>
</comment>